<evidence type="ECO:0000256" key="1">
    <source>
        <dbReference type="ARBA" id="ARBA00004554"/>
    </source>
</evidence>
<evidence type="ECO:0000256" key="6">
    <source>
        <dbReference type="ARBA" id="ARBA00023136"/>
    </source>
</evidence>
<feature type="transmembrane region" description="Helical" evidence="7">
    <location>
        <begin position="201"/>
        <end position="222"/>
    </location>
</feature>
<feature type="transmembrane region" description="Helical" evidence="7">
    <location>
        <begin position="323"/>
        <end position="344"/>
    </location>
</feature>
<dbReference type="eggNOG" id="KOG1479">
    <property type="taxonomic scope" value="Eukaryota"/>
</dbReference>
<sequence>MTTSHTPQDRYKGVWLIFFMLGLGTLLPWNFFMTASMYFKSCLGQPHNESGIMTKENMDVLDPTQSPMKASFLNSIFNVMSICAMLPLLIFTCLHSILYQRITQALPILGSLVAILLMFALTGNLVIVHLDPLPFFIVTMVKIVIINSFGAILQGSLFGLASLLPTNYTSPIMSGQGLARTFTAVAMICATASGSELEKSAFGYFITVCRIIVLSILCYLVLPKLKFYQYYQQVKTEALGERETKMDLIKRGENPIKSVQVEQGVTKPNPQNTNEKPSIIAILKEIWVLALSVCFVFTITMFPSVTAEVRQSIIAGTNNWKNYFTPVTCFLTFNIFDWAGWSLTSVFKWPQNDSHYLLPALVLSKIAFVPLLMQRPFKEEPACDLPPRCLVYRLHDVLCLLQWLPRQSLHVFWPQESEIF</sequence>
<keyword evidence="5 7" id="KW-1133">Transmembrane helix</keyword>
<keyword evidence="3" id="KW-0813">Transport</keyword>
<proteinExistence type="inferred from homology"/>
<dbReference type="Proteomes" id="UP000002280">
    <property type="component" value="Chromosome 1"/>
</dbReference>
<reference evidence="8" key="2">
    <citation type="submission" date="2025-08" db="UniProtKB">
        <authorList>
            <consortium name="Ensembl"/>
        </authorList>
    </citation>
    <scope>IDENTIFICATION</scope>
</reference>
<evidence type="ECO:0008006" key="10">
    <source>
        <dbReference type="Google" id="ProtNLM"/>
    </source>
</evidence>
<organism evidence="8 9">
    <name type="scientific">Monodelphis domestica</name>
    <name type="common">Gray short-tailed opossum</name>
    <dbReference type="NCBI Taxonomy" id="13616"/>
    <lineage>
        <taxon>Eukaryota</taxon>
        <taxon>Metazoa</taxon>
        <taxon>Chordata</taxon>
        <taxon>Craniata</taxon>
        <taxon>Vertebrata</taxon>
        <taxon>Euteleostomi</taxon>
        <taxon>Mammalia</taxon>
        <taxon>Metatheria</taxon>
        <taxon>Didelphimorphia</taxon>
        <taxon>Didelphidae</taxon>
        <taxon>Monodelphis</taxon>
    </lineage>
</organism>
<dbReference type="Bgee" id="ENSMODG00000017575">
    <property type="expression patterns" value="Expressed in extraembryonic membrane and 15 other cell types or tissues"/>
</dbReference>
<evidence type="ECO:0000256" key="5">
    <source>
        <dbReference type="ARBA" id="ARBA00022989"/>
    </source>
</evidence>
<dbReference type="NCBIfam" id="TIGR00939">
    <property type="entry name" value="2a57"/>
    <property type="match status" value="1"/>
</dbReference>
<dbReference type="Pfam" id="PF01733">
    <property type="entry name" value="Nucleoside_tran"/>
    <property type="match status" value="1"/>
</dbReference>
<dbReference type="PANTHER" id="PTHR10332">
    <property type="entry name" value="EQUILIBRATIVE NUCLEOSIDE TRANSPORTER"/>
    <property type="match status" value="1"/>
</dbReference>
<evidence type="ECO:0000256" key="4">
    <source>
        <dbReference type="ARBA" id="ARBA00022692"/>
    </source>
</evidence>
<dbReference type="PRINTS" id="PR01130">
    <property type="entry name" value="DERENTRNSPRT"/>
</dbReference>
<dbReference type="GO" id="GO:0005337">
    <property type="term" value="F:nucleoside transmembrane transporter activity"/>
    <property type="evidence" value="ECO:0000318"/>
    <property type="project" value="GO_Central"/>
</dbReference>
<reference evidence="8" key="3">
    <citation type="submission" date="2025-09" db="UniProtKB">
        <authorList>
            <consortium name="Ensembl"/>
        </authorList>
    </citation>
    <scope>IDENTIFICATION</scope>
</reference>
<dbReference type="STRING" id="13616.ENSMODP00000021923"/>
<dbReference type="OMA" id="DVSMLKI"/>
<evidence type="ECO:0000313" key="8">
    <source>
        <dbReference type="Ensembl" id="ENSMODP00000021923.3"/>
    </source>
</evidence>
<feature type="transmembrane region" description="Helical" evidence="7">
    <location>
        <begin position="133"/>
        <end position="165"/>
    </location>
</feature>
<feature type="transmembrane region" description="Helical" evidence="7">
    <location>
        <begin position="177"/>
        <end position="195"/>
    </location>
</feature>
<dbReference type="PANTHER" id="PTHR10332:SF9">
    <property type="entry name" value="EQUILIBRATIVE NUCLEOSIDE TRANSPORTER 1"/>
    <property type="match status" value="1"/>
</dbReference>
<dbReference type="InterPro" id="IPR034764">
    <property type="entry name" value="ENT1/ENT2"/>
</dbReference>
<dbReference type="InParanoid" id="F7BS45"/>
<keyword evidence="4 7" id="KW-0812">Transmembrane</keyword>
<evidence type="ECO:0000256" key="2">
    <source>
        <dbReference type="ARBA" id="ARBA00007965"/>
    </source>
</evidence>
<feature type="transmembrane region" description="Helical" evidence="7">
    <location>
        <begin position="76"/>
        <end position="98"/>
    </location>
</feature>
<dbReference type="HOGENOM" id="CLU_021611_6_0_1"/>
<feature type="transmembrane region" description="Helical" evidence="7">
    <location>
        <begin position="105"/>
        <end position="127"/>
    </location>
</feature>
<dbReference type="GeneTree" id="ENSGT00950000182898"/>
<evidence type="ECO:0000313" key="9">
    <source>
        <dbReference type="Proteomes" id="UP000002280"/>
    </source>
</evidence>
<evidence type="ECO:0000256" key="7">
    <source>
        <dbReference type="SAM" id="Phobius"/>
    </source>
</evidence>
<name>F7BS45_MONDO</name>
<keyword evidence="6 7" id="KW-0472">Membrane</keyword>
<dbReference type="AlphaFoldDB" id="F7BS45"/>
<evidence type="ECO:0000256" key="3">
    <source>
        <dbReference type="ARBA" id="ARBA00022448"/>
    </source>
</evidence>
<comment type="similarity">
    <text evidence="2">Belongs to the SLC29A/ENT transporter (TC 2.A.57) family.</text>
</comment>
<dbReference type="Ensembl" id="ENSMODT00000022307.3">
    <property type="protein sequence ID" value="ENSMODP00000021923.3"/>
    <property type="gene ID" value="ENSMODG00000017575.3"/>
</dbReference>
<dbReference type="GO" id="GO:0015862">
    <property type="term" value="P:uridine transmembrane transport"/>
    <property type="evidence" value="ECO:0000318"/>
    <property type="project" value="GO_Central"/>
</dbReference>
<dbReference type="InterPro" id="IPR002259">
    <property type="entry name" value="Eqnu_transpt"/>
</dbReference>
<protein>
    <recommendedName>
        <fullName evidence="10">Solute carrier family 29 member 1 (Augustine blood group)</fullName>
    </recommendedName>
</protein>
<feature type="transmembrane region" description="Helical" evidence="7">
    <location>
        <begin position="12"/>
        <end position="31"/>
    </location>
</feature>
<dbReference type="GO" id="GO:0005886">
    <property type="term" value="C:plasma membrane"/>
    <property type="evidence" value="ECO:0000318"/>
    <property type="project" value="GO_Central"/>
</dbReference>
<keyword evidence="9" id="KW-1185">Reference proteome</keyword>
<dbReference type="GO" id="GO:0016323">
    <property type="term" value="C:basolateral plasma membrane"/>
    <property type="evidence" value="ECO:0007669"/>
    <property type="project" value="UniProtKB-SubCell"/>
</dbReference>
<comment type="subcellular location">
    <subcellularLocation>
        <location evidence="1">Basolateral cell membrane</location>
        <topology evidence="1">Multi-pass membrane protein</topology>
    </subcellularLocation>
</comment>
<accession>F7BS45</accession>
<dbReference type="GO" id="GO:0015213">
    <property type="term" value="F:uridine transmembrane transporter activity"/>
    <property type="evidence" value="ECO:0007669"/>
    <property type="project" value="UniProtKB-ARBA"/>
</dbReference>
<reference evidence="8 9" key="1">
    <citation type="journal article" date="2007" name="Nature">
        <title>Genome of the marsupial Monodelphis domestica reveals innovation in non-coding sequences.</title>
        <authorList>
            <person name="Mikkelsen T.S."/>
            <person name="Wakefield M.J."/>
            <person name="Aken B."/>
            <person name="Amemiya C.T."/>
            <person name="Chang J.L."/>
            <person name="Duke S."/>
            <person name="Garber M."/>
            <person name="Gentles A.J."/>
            <person name="Goodstadt L."/>
            <person name="Heger A."/>
            <person name="Jurka J."/>
            <person name="Kamal M."/>
            <person name="Mauceli E."/>
            <person name="Searle S.M."/>
            <person name="Sharpe T."/>
            <person name="Baker M.L."/>
            <person name="Batzer M.A."/>
            <person name="Benos P.V."/>
            <person name="Belov K."/>
            <person name="Clamp M."/>
            <person name="Cook A."/>
            <person name="Cuff J."/>
            <person name="Das R."/>
            <person name="Davidow L."/>
            <person name="Deakin J.E."/>
            <person name="Fazzari M.J."/>
            <person name="Glass J.L."/>
            <person name="Grabherr M."/>
            <person name="Greally J.M."/>
            <person name="Gu W."/>
            <person name="Hore T.A."/>
            <person name="Huttley G.A."/>
            <person name="Kleber M."/>
            <person name="Jirtle R.L."/>
            <person name="Koina E."/>
            <person name="Lee J.T."/>
            <person name="Mahony S."/>
            <person name="Marra M.A."/>
            <person name="Miller R.D."/>
            <person name="Nicholls R.D."/>
            <person name="Oda M."/>
            <person name="Papenfuss A.T."/>
            <person name="Parra Z.E."/>
            <person name="Pollock D.D."/>
            <person name="Ray D.A."/>
            <person name="Schein J.E."/>
            <person name="Speed T.P."/>
            <person name="Thompson K."/>
            <person name="VandeBerg J.L."/>
            <person name="Wade C.M."/>
            <person name="Walker J.A."/>
            <person name="Waters P.D."/>
            <person name="Webber C."/>
            <person name="Weidman J.R."/>
            <person name="Xie X."/>
            <person name="Zody M.C."/>
            <person name="Baldwin J."/>
            <person name="Abdouelleil A."/>
            <person name="Abdulkadir J."/>
            <person name="Abebe A."/>
            <person name="Abera B."/>
            <person name="Abreu J."/>
            <person name="Acer S.C."/>
            <person name="Aftuck L."/>
            <person name="Alexander A."/>
            <person name="An P."/>
            <person name="Anderson E."/>
            <person name="Anderson S."/>
            <person name="Arachi H."/>
            <person name="Azer M."/>
            <person name="Bachantsang P."/>
            <person name="Barry A."/>
            <person name="Bayul T."/>
            <person name="Berlin A."/>
            <person name="Bessette D."/>
            <person name="Bloom T."/>
            <person name="Bloom T."/>
            <person name="Boguslavskiy L."/>
            <person name="Bonnet C."/>
            <person name="Boukhgalter B."/>
            <person name="Bourzgui I."/>
            <person name="Brown A."/>
            <person name="Cahill P."/>
            <person name="Channer S."/>
            <person name="Cheshatsang Y."/>
            <person name="Chuda L."/>
            <person name="Citroen M."/>
            <person name="Collymore A."/>
            <person name="Cooke P."/>
            <person name="Costello M."/>
            <person name="D'Aco K."/>
            <person name="Daza R."/>
            <person name="De Haan G."/>
            <person name="DeGray S."/>
            <person name="DeMaso C."/>
            <person name="Dhargay N."/>
            <person name="Dooley K."/>
            <person name="Dooley E."/>
            <person name="Doricent M."/>
            <person name="Dorje P."/>
            <person name="Dorjee K."/>
            <person name="Dupes A."/>
            <person name="Elong R."/>
            <person name="Falk J."/>
            <person name="Farina A."/>
            <person name="Faro S."/>
            <person name="Ferguson D."/>
            <person name="Fisher S."/>
            <person name="Foley C.D."/>
            <person name="Franke A."/>
            <person name="Friedrich D."/>
            <person name="Gadbois L."/>
            <person name="Gearin G."/>
            <person name="Gearin C.R."/>
            <person name="Giannoukos G."/>
            <person name="Goode T."/>
            <person name="Graham J."/>
            <person name="Grandbois E."/>
            <person name="Grewal S."/>
            <person name="Gyaltsen K."/>
            <person name="Hafez N."/>
            <person name="Hagos B."/>
            <person name="Hall J."/>
            <person name="Henson C."/>
            <person name="Hollinger A."/>
            <person name="Honan T."/>
            <person name="Huard M.D."/>
            <person name="Hughes L."/>
            <person name="Hurhula B."/>
            <person name="Husby M.E."/>
            <person name="Kamat A."/>
            <person name="Kanga B."/>
            <person name="Kashin S."/>
            <person name="Khazanovich D."/>
            <person name="Kisner P."/>
            <person name="Lance K."/>
            <person name="Lara M."/>
            <person name="Lee W."/>
            <person name="Lennon N."/>
            <person name="Letendre F."/>
            <person name="LeVine R."/>
            <person name="Lipovsky A."/>
            <person name="Liu X."/>
            <person name="Liu J."/>
            <person name="Liu S."/>
            <person name="Lokyitsang T."/>
            <person name="Lokyitsang Y."/>
            <person name="Lubonja R."/>
            <person name="Lui A."/>
            <person name="MacDonald P."/>
            <person name="Magnisalis V."/>
            <person name="Maru K."/>
            <person name="Matthews C."/>
            <person name="McCusker W."/>
            <person name="McDonough S."/>
            <person name="Mehta T."/>
            <person name="Meldrim J."/>
            <person name="Meneus L."/>
            <person name="Mihai O."/>
            <person name="Mihalev A."/>
            <person name="Mihova T."/>
            <person name="Mittelman R."/>
            <person name="Mlenga V."/>
            <person name="Montmayeur A."/>
            <person name="Mulrain L."/>
            <person name="Navidi A."/>
            <person name="Naylor J."/>
            <person name="Negash T."/>
            <person name="Nguyen T."/>
            <person name="Nguyen N."/>
            <person name="Nicol R."/>
            <person name="Norbu C."/>
            <person name="Norbu N."/>
            <person name="Novod N."/>
            <person name="O'Neill B."/>
            <person name="Osman S."/>
            <person name="Markiewicz E."/>
            <person name="Oyono O.L."/>
            <person name="Patti C."/>
            <person name="Phunkhang P."/>
            <person name="Pierre F."/>
            <person name="Priest M."/>
            <person name="Raghuraman S."/>
            <person name="Rege F."/>
            <person name="Reyes R."/>
            <person name="Rise C."/>
            <person name="Rogov P."/>
            <person name="Ross K."/>
            <person name="Ryan E."/>
            <person name="Settipalli S."/>
            <person name="Shea T."/>
            <person name="Sherpa N."/>
            <person name="Shi L."/>
            <person name="Shih D."/>
            <person name="Sparrow T."/>
            <person name="Spaulding J."/>
            <person name="Stalker J."/>
            <person name="Stange-Thomann N."/>
            <person name="Stavropoulos S."/>
            <person name="Stone C."/>
            <person name="Strader C."/>
            <person name="Tesfaye S."/>
            <person name="Thomson T."/>
            <person name="Thoulutsang Y."/>
            <person name="Thoulutsang D."/>
            <person name="Topham K."/>
            <person name="Topping I."/>
            <person name="Tsamla T."/>
            <person name="Vassiliev H."/>
            <person name="Vo A."/>
            <person name="Wangchuk T."/>
            <person name="Wangdi T."/>
            <person name="Weiand M."/>
            <person name="Wilkinson J."/>
            <person name="Wilson A."/>
            <person name="Yadav S."/>
            <person name="Young G."/>
            <person name="Yu Q."/>
            <person name="Zembek L."/>
            <person name="Zhong D."/>
            <person name="Zimmer A."/>
            <person name="Zwirko Z."/>
            <person name="Jaffe D.B."/>
            <person name="Alvarez P."/>
            <person name="Brockman W."/>
            <person name="Butler J."/>
            <person name="Chin C."/>
            <person name="Gnerre S."/>
            <person name="MacCallum I."/>
            <person name="Graves J.A."/>
            <person name="Ponting C.P."/>
            <person name="Breen M."/>
            <person name="Samollow P.B."/>
            <person name="Lander E.S."/>
            <person name="Lindblad-Toh K."/>
        </authorList>
    </citation>
    <scope>NUCLEOTIDE SEQUENCE [LARGE SCALE GENOMIC DNA]</scope>
</reference>
<feature type="transmembrane region" description="Helical" evidence="7">
    <location>
        <begin position="286"/>
        <end position="303"/>
    </location>
</feature>
<dbReference type="PIRSF" id="PIRSF016379">
    <property type="entry name" value="ENT"/>
    <property type="match status" value="1"/>
</dbReference>